<evidence type="ECO:0000313" key="2">
    <source>
        <dbReference type="EMBL" id="KMT13075.1"/>
    </source>
</evidence>
<gene>
    <name evidence="2" type="ORF">BVRB_4g087140</name>
</gene>
<reference evidence="2 3" key="1">
    <citation type="journal article" date="2014" name="Nature">
        <title>The genome of the recently domesticated crop plant sugar beet (Beta vulgaris).</title>
        <authorList>
            <person name="Dohm J.C."/>
            <person name="Minoche A.E."/>
            <person name="Holtgrawe D."/>
            <person name="Capella-Gutierrez S."/>
            <person name="Zakrzewski F."/>
            <person name="Tafer H."/>
            <person name="Rupp O."/>
            <person name="Sorensen T.R."/>
            <person name="Stracke R."/>
            <person name="Reinhardt R."/>
            <person name="Goesmann A."/>
            <person name="Kraft T."/>
            <person name="Schulz B."/>
            <person name="Stadler P.F."/>
            <person name="Schmidt T."/>
            <person name="Gabaldon T."/>
            <person name="Lehrach H."/>
            <person name="Weisshaar B."/>
            <person name="Himmelbauer H."/>
        </authorList>
    </citation>
    <scope>NUCLEOTIDE SEQUENCE [LARGE SCALE GENOMIC DNA]</scope>
    <source>
        <tissue evidence="2">Taproot</tissue>
    </source>
</reference>
<accession>A0A0J8CH91</accession>
<dbReference type="Gramene" id="KMT13075">
    <property type="protein sequence ID" value="KMT13075"/>
    <property type="gene ID" value="BVRB_4g087140"/>
</dbReference>
<protein>
    <submittedName>
        <fullName evidence="2">Uncharacterized protein</fullName>
    </submittedName>
</protein>
<keyword evidence="1" id="KW-0812">Transmembrane</keyword>
<sequence>MKVFYYLKCFINLERLTIVLGIGIGHALFTYLPFCQEGHFKQACELAPIFV</sequence>
<name>A0A0J8CH91_BETVV</name>
<keyword evidence="1" id="KW-0472">Membrane</keyword>
<dbReference type="EMBL" id="KQ090081">
    <property type="protein sequence ID" value="KMT13075.1"/>
    <property type="molecule type" value="Genomic_DNA"/>
</dbReference>
<proteinExistence type="predicted"/>
<organism evidence="2 3">
    <name type="scientific">Beta vulgaris subsp. vulgaris</name>
    <name type="common">Beet</name>
    <dbReference type="NCBI Taxonomy" id="3555"/>
    <lineage>
        <taxon>Eukaryota</taxon>
        <taxon>Viridiplantae</taxon>
        <taxon>Streptophyta</taxon>
        <taxon>Embryophyta</taxon>
        <taxon>Tracheophyta</taxon>
        <taxon>Spermatophyta</taxon>
        <taxon>Magnoliopsida</taxon>
        <taxon>eudicotyledons</taxon>
        <taxon>Gunneridae</taxon>
        <taxon>Pentapetalae</taxon>
        <taxon>Caryophyllales</taxon>
        <taxon>Chenopodiaceae</taxon>
        <taxon>Betoideae</taxon>
        <taxon>Beta</taxon>
    </lineage>
</organism>
<feature type="transmembrane region" description="Helical" evidence="1">
    <location>
        <begin position="12"/>
        <end position="34"/>
    </location>
</feature>
<evidence type="ECO:0000313" key="3">
    <source>
        <dbReference type="Proteomes" id="UP000035740"/>
    </source>
</evidence>
<evidence type="ECO:0000256" key="1">
    <source>
        <dbReference type="SAM" id="Phobius"/>
    </source>
</evidence>
<dbReference type="Proteomes" id="UP000035740">
    <property type="component" value="Chromosome 4"/>
</dbReference>
<keyword evidence="1" id="KW-1133">Transmembrane helix</keyword>
<keyword evidence="3" id="KW-1185">Reference proteome</keyword>
<dbReference type="AlphaFoldDB" id="A0A0J8CH91"/>